<dbReference type="PANTHER" id="PTHR35008:SF4">
    <property type="entry name" value="BLL4482 PROTEIN"/>
    <property type="match status" value="1"/>
</dbReference>
<evidence type="ECO:0000256" key="5">
    <source>
        <dbReference type="ARBA" id="ARBA00023004"/>
    </source>
</evidence>
<dbReference type="GO" id="GO:0005506">
    <property type="term" value="F:iron ion binding"/>
    <property type="evidence" value="ECO:0007669"/>
    <property type="project" value="InterPro"/>
</dbReference>
<keyword evidence="8" id="KW-0732">Signal</keyword>
<keyword evidence="5 6" id="KW-0408">Iron</keyword>
<feature type="chain" id="PRO_5009527098" description="Cytochrome c domain-containing protein" evidence="8">
    <location>
        <begin position="19"/>
        <end position="163"/>
    </location>
</feature>
<dbReference type="Pfam" id="PF13442">
    <property type="entry name" value="Cytochrome_CBB3"/>
    <property type="match status" value="1"/>
</dbReference>
<dbReference type="PROSITE" id="PS51007">
    <property type="entry name" value="CYTC"/>
    <property type="match status" value="1"/>
</dbReference>
<dbReference type="PANTHER" id="PTHR35008">
    <property type="entry name" value="BLL4482 PROTEIN-RELATED"/>
    <property type="match status" value="1"/>
</dbReference>
<keyword evidence="1" id="KW-0813">Transport</keyword>
<dbReference type="Proteomes" id="UP000179076">
    <property type="component" value="Unassembled WGS sequence"/>
</dbReference>
<evidence type="ECO:0000256" key="6">
    <source>
        <dbReference type="PROSITE-ProRule" id="PRU00433"/>
    </source>
</evidence>
<dbReference type="Gene3D" id="1.10.760.10">
    <property type="entry name" value="Cytochrome c-like domain"/>
    <property type="match status" value="1"/>
</dbReference>
<dbReference type="GO" id="GO:0020037">
    <property type="term" value="F:heme binding"/>
    <property type="evidence" value="ECO:0007669"/>
    <property type="project" value="InterPro"/>
</dbReference>
<proteinExistence type="predicted"/>
<dbReference type="InterPro" id="IPR036909">
    <property type="entry name" value="Cyt_c-like_dom_sf"/>
</dbReference>
<evidence type="ECO:0000256" key="7">
    <source>
        <dbReference type="SAM" id="MobiDB-lite"/>
    </source>
</evidence>
<keyword evidence="2 6" id="KW-0349">Heme</keyword>
<evidence type="ECO:0000256" key="4">
    <source>
        <dbReference type="ARBA" id="ARBA00022982"/>
    </source>
</evidence>
<feature type="region of interest" description="Disordered" evidence="7">
    <location>
        <begin position="22"/>
        <end position="42"/>
    </location>
</feature>
<dbReference type="SUPFAM" id="SSF46626">
    <property type="entry name" value="Cytochrome c"/>
    <property type="match status" value="1"/>
</dbReference>
<feature type="signal peptide" evidence="8">
    <location>
        <begin position="1"/>
        <end position="18"/>
    </location>
</feature>
<dbReference type="InterPro" id="IPR008168">
    <property type="entry name" value="Cyt_C_IC"/>
</dbReference>
<keyword evidence="3 6" id="KW-0479">Metal-binding</keyword>
<evidence type="ECO:0000256" key="2">
    <source>
        <dbReference type="ARBA" id="ARBA00022617"/>
    </source>
</evidence>
<dbReference type="EMBL" id="MFSP01000160">
    <property type="protein sequence ID" value="OGI63177.1"/>
    <property type="molecule type" value="Genomic_DNA"/>
</dbReference>
<protein>
    <recommendedName>
        <fullName evidence="9">Cytochrome c domain-containing protein</fullName>
    </recommendedName>
</protein>
<organism evidence="10 11">
    <name type="scientific">Candidatus Muproteobacteria bacterium RBG_16_60_9</name>
    <dbReference type="NCBI Taxonomy" id="1817755"/>
    <lineage>
        <taxon>Bacteria</taxon>
        <taxon>Pseudomonadati</taxon>
        <taxon>Pseudomonadota</taxon>
        <taxon>Candidatus Muproteobacteria</taxon>
    </lineage>
</organism>
<evidence type="ECO:0000313" key="10">
    <source>
        <dbReference type="EMBL" id="OGI63177.1"/>
    </source>
</evidence>
<dbReference type="PROSITE" id="PS51257">
    <property type="entry name" value="PROKAR_LIPOPROTEIN"/>
    <property type="match status" value="1"/>
</dbReference>
<dbReference type="AlphaFoldDB" id="A0A1F6V0I6"/>
<dbReference type="GO" id="GO:0009055">
    <property type="term" value="F:electron transfer activity"/>
    <property type="evidence" value="ECO:0007669"/>
    <property type="project" value="InterPro"/>
</dbReference>
<feature type="domain" description="Cytochrome c" evidence="9">
    <location>
        <begin position="53"/>
        <end position="146"/>
    </location>
</feature>
<evidence type="ECO:0000313" key="11">
    <source>
        <dbReference type="Proteomes" id="UP000179076"/>
    </source>
</evidence>
<evidence type="ECO:0000256" key="1">
    <source>
        <dbReference type="ARBA" id="ARBA00022448"/>
    </source>
</evidence>
<gene>
    <name evidence="10" type="ORF">A2W18_06420</name>
</gene>
<evidence type="ECO:0000259" key="9">
    <source>
        <dbReference type="PROSITE" id="PS51007"/>
    </source>
</evidence>
<name>A0A1F6V0I6_9PROT</name>
<sequence>MNRSRQFWILLLAGTVLAGCTDPAPPPKAEPSNAAPAAATPPAVAVARQQDFATITRGVKLFQENCASCHGDKGQGHPTWQQPGADGKYFAPPLNGTGHAWHHPAAALKQTIRQGTLARGGSMPGWGEKLSDAEIDAIIAWFQSKWPDEIYAAWQRMDSGSRK</sequence>
<feature type="compositionally biased region" description="Low complexity" evidence="7">
    <location>
        <begin position="30"/>
        <end position="42"/>
    </location>
</feature>
<evidence type="ECO:0000256" key="8">
    <source>
        <dbReference type="SAM" id="SignalP"/>
    </source>
</evidence>
<accession>A0A1F6V0I6</accession>
<dbReference type="InterPro" id="IPR009056">
    <property type="entry name" value="Cyt_c-like_dom"/>
</dbReference>
<comment type="caution">
    <text evidence="10">The sequence shown here is derived from an EMBL/GenBank/DDBJ whole genome shotgun (WGS) entry which is preliminary data.</text>
</comment>
<evidence type="ECO:0000256" key="3">
    <source>
        <dbReference type="ARBA" id="ARBA00022723"/>
    </source>
</evidence>
<keyword evidence="4" id="KW-0249">Electron transport</keyword>
<dbReference type="PRINTS" id="PR00605">
    <property type="entry name" value="CYTCHROMECIC"/>
</dbReference>
<dbReference type="InterPro" id="IPR051459">
    <property type="entry name" value="Cytochrome_c-type_DH"/>
</dbReference>
<reference evidence="10 11" key="1">
    <citation type="journal article" date="2016" name="Nat. Commun.">
        <title>Thousands of microbial genomes shed light on interconnected biogeochemical processes in an aquifer system.</title>
        <authorList>
            <person name="Anantharaman K."/>
            <person name="Brown C.T."/>
            <person name="Hug L.A."/>
            <person name="Sharon I."/>
            <person name="Castelle C.J."/>
            <person name="Probst A.J."/>
            <person name="Thomas B.C."/>
            <person name="Singh A."/>
            <person name="Wilkins M.J."/>
            <person name="Karaoz U."/>
            <person name="Brodie E.L."/>
            <person name="Williams K.H."/>
            <person name="Hubbard S.S."/>
            <person name="Banfield J.F."/>
        </authorList>
    </citation>
    <scope>NUCLEOTIDE SEQUENCE [LARGE SCALE GENOMIC DNA]</scope>
</reference>